<name>A0A8T0HEI9_CERPU</name>
<dbReference type="AlphaFoldDB" id="A0A8T0HEI9"/>
<proteinExistence type="predicted"/>
<keyword evidence="2" id="KW-1185">Reference proteome</keyword>
<accession>A0A8T0HEI9</accession>
<comment type="caution">
    <text evidence="1">The sequence shown here is derived from an EMBL/GenBank/DDBJ whole genome shotgun (WGS) entry which is preliminary data.</text>
</comment>
<evidence type="ECO:0000313" key="2">
    <source>
        <dbReference type="Proteomes" id="UP000822688"/>
    </source>
</evidence>
<dbReference type="Proteomes" id="UP000822688">
    <property type="component" value="Chromosome 7"/>
</dbReference>
<sequence length="70" mass="7947">MLRAHETSIWVTHQGAKKGEVPVGAVLEHNKEDPRSQPWVSAEWRQLVIPRLTRRCFAFAALLLNWAAGD</sequence>
<protein>
    <submittedName>
        <fullName evidence="1">Uncharacterized protein</fullName>
    </submittedName>
</protein>
<reference evidence="1" key="1">
    <citation type="submission" date="2020-06" db="EMBL/GenBank/DDBJ databases">
        <title>WGS assembly of Ceratodon purpureus strain R40.</title>
        <authorList>
            <person name="Carey S.B."/>
            <person name="Jenkins J."/>
            <person name="Shu S."/>
            <person name="Lovell J.T."/>
            <person name="Sreedasyam A."/>
            <person name="Maumus F."/>
            <person name="Tiley G.P."/>
            <person name="Fernandez-Pozo N."/>
            <person name="Barry K."/>
            <person name="Chen C."/>
            <person name="Wang M."/>
            <person name="Lipzen A."/>
            <person name="Daum C."/>
            <person name="Saski C.A."/>
            <person name="Payton A.C."/>
            <person name="Mcbreen J.C."/>
            <person name="Conrad R.E."/>
            <person name="Kollar L.M."/>
            <person name="Olsson S."/>
            <person name="Huttunen S."/>
            <person name="Landis J.B."/>
            <person name="Wickett N.J."/>
            <person name="Johnson M.G."/>
            <person name="Rensing S.A."/>
            <person name="Grimwood J."/>
            <person name="Schmutz J."/>
            <person name="Mcdaniel S.F."/>
        </authorList>
    </citation>
    <scope>NUCLEOTIDE SEQUENCE</scope>
    <source>
        <strain evidence="1">R40</strain>
    </source>
</reference>
<evidence type="ECO:0000313" key="1">
    <source>
        <dbReference type="EMBL" id="KAG0567452.1"/>
    </source>
</evidence>
<dbReference type="EMBL" id="CM026428">
    <property type="protein sequence ID" value="KAG0567452.1"/>
    <property type="molecule type" value="Genomic_DNA"/>
</dbReference>
<gene>
    <name evidence="1" type="ORF">KC19_7G135600</name>
</gene>
<organism evidence="1 2">
    <name type="scientific">Ceratodon purpureus</name>
    <name type="common">Fire moss</name>
    <name type="synonym">Dicranum purpureum</name>
    <dbReference type="NCBI Taxonomy" id="3225"/>
    <lineage>
        <taxon>Eukaryota</taxon>
        <taxon>Viridiplantae</taxon>
        <taxon>Streptophyta</taxon>
        <taxon>Embryophyta</taxon>
        <taxon>Bryophyta</taxon>
        <taxon>Bryophytina</taxon>
        <taxon>Bryopsida</taxon>
        <taxon>Dicranidae</taxon>
        <taxon>Pseudoditrichales</taxon>
        <taxon>Ditrichaceae</taxon>
        <taxon>Ceratodon</taxon>
    </lineage>
</organism>